<dbReference type="AlphaFoldDB" id="A0A4Z2F1S2"/>
<sequence length="123" mass="14425">MKMRKTMVQVAFGSFAAFQRSTCFRGRSAVSWSRGLRERVKDRRTSPPLRLLRQIRLKEERNGEMSLRPDSVQLVGSTWRSRGEEQRGGAEERSRGEEQRRGAEERSRREEQRRGEGRSRGEE</sequence>
<name>A0A4Z2F1S2_9TELE</name>
<dbReference type="EMBL" id="SRLO01001907">
    <property type="protein sequence ID" value="TNN34711.1"/>
    <property type="molecule type" value="Genomic_DNA"/>
</dbReference>
<keyword evidence="3" id="KW-1185">Reference proteome</keyword>
<proteinExistence type="predicted"/>
<organism evidence="2 3">
    <name type="scientific">Liparis tanakae</name>
    <name type="common">Tanaka's snailfish</name>
    <dbReference type="NCBI Taxonomy" id="230148"/>
    <lineage>
        <taxon>Eukaryota</taxon>
        <taxon>Metazoa</taxon>
        <taxon>Chordata</taxon>
        <taxon>Craniata</taxon>
        <taxon>Vertebrata</taxon>
        <taxon>Euteleostomi</taxon>
        <taxon>Actinopterygii</taxon>
        <taxon>Neopterygii</taxon>
        <taxon>Teleostei</taxon>
        <taxon>Neoteleostei</taxon>
        <taxon>Acanthomorphata</taxon>
        <taxon>Eupercaria</taxon>
        <taxon>Perciformes</taxon>
        <taxon>Cottioidei</taxon>
        <taxon>Cottales</taxon>
        <taxon>Liparidae</taxon>
        <taxon>Liparis</taxon>
    </lineage>
</organism>
<accession>A0A4Z2F1S2</accession>
<evidence type="ECO:0000313" key="2">
    <source>
        <dbReference type="EMBL" id="TNN34711.1"/>
    </source>
</evidence>
<reference evidence="2 3" key="1">
    <citation type="submission" date="2019-03" db="EMBL/GenBank/DDBJ databases">
        <title>First draft genome of Liparis tanakae, snailfish: a comprehensive survey of snailfish specific genes.</title>
        <authorList>
            <person name="Kim W."/>
            <person name="Song I."/>
            <person name="Jeong J.-H."/>
            <person name="Kim D."/>
            <person name="Kim S."/>
            <person name="Ryu S."/>
            <person name="Song J.Y."/>
            <person name="Lee S.K."/>
        </authorList>
    </citation>
    <scope>NUCLEOTIDE SEQUENCE [LARGE SCALE GENOMIC DNA]</scope>
    <source>
        <tissue evidence="2">Muscle</tissue>
    </source>
</reference>
<evidence type="ECO:0000256" key="1">
    <source>
        <dbReference type="SAM" id="MobiDB-lite"/>
    </source>
</evidence>
<evidence type="ECO:0000313" key="3">
    <source>
        <dbReference type="Proteomes" id="UP000314294"/>
    </source>
</evidence>
<feature type="compositionally biased region" description="Basic and acidic residues" evidence="1">
    <location>
        <begin position="81"/>
        <end position="123"/>
    </location>
</feature>
<comment type="caution">
    <text evidence="2">The sequence shown here is derived from an EMBL/GenBank/DDBJ whole genome shotgun (WGS) entry which is preliminary data.</text>
</comment>
<dbReference type="Proteomes" id="UP000314294">
    <property type="component" value="Unassembled WGS sequence"/>
</dbReference>
<gene>
    <name evidence="2" type="ORF">EYF80_055123</name>
</gene>
<feature type="region of interest" description="Disordered" evidence="1">
    <location>
        <begin position="59"/>
        <end position="123"/>
    </location>
</feature>
<protein>
    <submittedName>
        <fullName evidence="2">Uncharacterized protein</fullName>
    </submittedName>
</protein>